<dbReference type="Gene3D" id="3.40.50.300">
    <property type="entry name" value="P-loop containing nucleotide triphosphate hydrolases"/>
    <property type="match status" value="1"/>
</dbReference>
<feature type="coiled-coil region" evidence="1">
    <location>
        <begin position="120"/>
        <end position="247"/>
    </location>
</feature>
<dbReference type="PANTHER" id="PTHR18867:SF12">
    <property type="entry name" value="DNA REPAIR PROTEIN RAD50"/>
    <property type="match status" value="1"/>
</dbReference>
<protein>
    <submittedName>
        <fullName evidence="3">RAD50</fullName>
    </submittedName>
</protein>
<keyword evidence="1" id="KW-0175">Coiled coil</keyword>
<dbReference type="SUPFAM" id="SSF52540">
    <property type="entry name" value="P-loop containing nucleoside triphosphate hydrolases"/>
    <property type="match status" value="1"/>
</dbReference>
<feature type="chain" id="PRO_5047194450" evidence="2">
    <location>
        <begin position="24"/>
        <end position="467"/>
    </location>
</feature>
<keyword evidence="4" id="KW-1185">Reference proteome</keyword>
<keyword evidence="2" id="KW-0732">Signal</keyword>
<evidence type="ECO:0000256" key="2">
    <source>
        <dbReference type="SAM" id="SignalP"/>
    </source>
</evidence>
<organism evidence="3 4">
    <name type="scientific">Cordylochernes scorpioides</name>
    <dbReference type="NCBI Taxonomy" id="51811"/>
    <lineage>
        <taxon>Eukaryota</taxon>
        <taxon>Metazoa</taxon>
        <taxon>Ecdysozoa</taxon>
        <taxon>Arthropoda</taxon>
        <taxon>Chelicerata</taxon>
        <taxon>Arachnida</taxon>
        <taxon>Pseudoscorpiones</taxon>
        <taxon>Cheliferoidea</taxon>
        <taxon>Chernetidae</taxon>
        <taxon>Cordylochernes</taxon>
    </lineage>
</organism>
<reference evidence="3 4" key="1">
    <citation type="submission" date="2022-01" db="EMBL/GenBank/DDBJ databases">
        <title>A chromosomal length assembly of Cordylochernes scorpioides.</title>
        <authorList>
            <person name="Zeh D."/>
            <person name="Zeh J."/>
        </authorList>
    </citation>
    <scope>NUCLEOTIDE SEQUENCE [LARGE SCALE GENOMIC DNA]</scope>
    <source>
        <strain evidence="3">IN4F17</strain>
        <tissue evidence="3">Whole Body</tissue>
    </source>
</reference>
<dbReference type="EMBL" id="CP092864">
    <property type="protein sequence ID" value="UYV62321.1"/>
    <property type="molecule type" value="Genomic_DNA"/>
</dbReference>
<evidence type="ECO:0000313" key="3">
    <source>
        <dbReference type="EMBL" id="UYV62321.1"/>
    </source>
</evidence>
<name>A0ABY6K099_9ARAC</name>
<sequence length="467" mass="53350">MYQSTVWLLAFAGGVGLLQESGAIGAFCWRTCNYSNWVPPNSGLCGCWQTQETLDTLNSDLVSIESIVPDLTLLEQHQRDLDRKSKVHNTLQKQLGNSGHLDLEQLYKQQEEVAAQVYRSEGFEDQLDQAREELHQVEESISQKNRELRTLREQLEKLADDTNAQESCGQLREQELKDCLHLAQCRERMDQWRRQVEQLKEEIAELGIDPARGTQLAGSVQKLHTELGQAQGRLKELQEQVRSSQQELAHPDFSQAGEKFRVAAIDRRVTELTLADLKKYYDTLDRAVIEFHRIKMNELNKIIRDLWNTVYRGNDIEYIEIVSDVDEARRNTERVRQSYNYKVVMSKNGAKLDMRSHSSAGQKVLASLIIRLALAETFCLHCGIFALDEPTTNLDSDNIESLAHALVNLVESRVSRKNFQLIIITHDEEFLSLLGRAASLDRYYKVYKNEDASAASLPSMPTCEGIH</sequence>
<accession>A0ABY6K099</accession>
<evidence type="ECO:0000313" key="4">
    <source>
        <dbReference type="Proteomes" id="UP001235939"/>
    </source>
</evidence>
<feature type="signal peptide" evidence="2">
    <location>
        <begin position="1"/>
        <end position="23"/>
    </location>
</feature>
<dbReference type="Pfam" id="PF13558">
    <property type="entry name" value="SbcC_Walker_B"/>
    <property type="match status" value="1"/>
</dbReference>
<gene>
    <name evidence="3" type="ORF">LAZ67_2000100</name>
</gene>
<dbReference type="PANTHER" id="PTHR18867">
    <property type="entry name" value="RAD50"/>
    <property type="match status" value="1"/>
</dbReference>
<dbReference type="Proteomes" id="UP001235939">
    <property type="component" value="Chromosome 02"/>
</dbReference>
<proteinExistence type="predicted"/>
<evidence type="ECO:0000256" key="1">
    <source>
        <dbReference type="SAM" id="Coils"/>
    </source>
</evidence>
<dbReference type="InterPro" id="IPR027417">
    <property type="entry name" value="P-loop_NTPase"/>
</dbReference>